<evidence type="ECO:0000256" key="3">
    <source>
        <dbReference type="ARBA" id="ARBA00022771"/>
    </source>
</evidence>
<sequence length="552" mass="58381">MTRSKMDEEAVAGIVVGLVLGVALLICCLYPIIVVLKGTSEDYYCPHIPSEAFGMFPTPGSPSPSISGSAPQKPPRVAAAAGSRVSRTLKGIFGGHQHSSPPPAGDDYGYSGTRGFQPSPGGLPATEDTPYIQASVQERGGPSLDRVLPQDGYTVLHHPPAGEVSRGAYYMPPPLPAANHHLPSDAPGFAPVTVNPMDIMPASTESELWHRTDFQMLASSHDSQQDYASHPMHSIQTTAPQYLYAPSPSPDTTLPAAGGPPQPQPPPPPPPPPPPEVRIQPSPDPDGAVQPYRVKRESTGSNTDGGLSLPSHAHAHAHAPQNSLAAPVPSLPSQQSLSSNLGSTHIKSERSTPGATQGGSASGSGGAGSAGAASTTTHSTPSSQIDTASPESQNSSDFNQAASPGALGIPSLKGEYCCDEPGCNQTFDQPHKLKYVYTGRGSATPIPSPIDARTMSSGHHRRYHSKDHKCPYPTCGKGFGTKTHLQRHINDRHEKKKKFHCSIQGCDYSRAGGKAFPRKDNWKRHMTKIHSMDHDSLPEPVEIDQEMVVPEA</sequence>
<evidence type="ECO:0000259" key="11">
    <source>
        <dbReference type="PROSITE" id="PS50157"/>
    </source>
</evidence>
<dbReference type="GO" id="GO:0005634">
    <property type="term" value="C:nucleus"/>
    <property type="evidence" value="ECO:0007669"/>
    <property type="project" value="UniProtKB-SubCell"/>
</dbReference>
<evidence type="ECO:0000256" key="1">
    <source>
        <dbReference type="ARBA" id="ARBA00004123"/>
    </source>
</evidence>
<dbReference type="AlphaFoldDB" id="A0A9P4YXC5"/>
<dbReference type="PROSITE" id="PS50157">
    <property type="entry name" value="ZINC_FINGER_C2H2_2"/>
    <property type="match status" value="1"/>
</dbReference>
<feature type="domain" description="C2H2-type" evidence="11">
    <location>
        <begin position="468"/>
        <end position="498"/>
    </location>
</feature>
<keyword evidence="2" id="KW-0479">Metal-binding</keyword>
<feature type="region of interest" description="Disordered" evidence="9">
    <location>
        <begin position="92"/>
        <end position="128"/>
    </location>
</feature>
<evidence type="ECO:0000256" key="10">
    <source>
        <dbReference type="SAM" id="Phobius"/>
    </source>
</evidence>
<keyword evidence="5" id="KW-0805">Transcription regulation</keyword>
<dbReference type="OrthoDB" id="6365676at2759"/>
<evidence type="ECO:0000256" key="9">
    <source>
        <dbReference type="SAM" id="MobiDB-lite"/>
    </source>
</evidence>
<name>A0A9P4YXC5_9HYPO</name>
<accession>A0A9P4YXC5</accession>
<dbReference type="PROSITE" id="PS00028">
    <property type="entry name" value="ZINC_FINGER_C2H2_1"/>
    <property type="match status" value="1"/>
</dbReference>
<dbReference type="EMBL" id="JAANYQ010000004">
    <property type="protein sequence ID" value="KAF4124575.1"/>
    <property type="molecule type" value="Genomic_DNA"/>
</dbReference>
<keyword evidence="13" id="KW-1185">Reference proteome</keyword>
<comment type="subcellular location">
    <subcellularLocation>
        <location evidence="1">Nucleus</location>
    </subcellularLocation>
</comment>
<evidence type="ECO:0000256" key="5">
    <source>
        <dbReference type="ARBA" id="ARBA00023015"/>
    </source>
</evidence>
<evidence type="ECO:0000256" key="6">
    <source>
        <dbReference type="ARBA" id="ARBA00023163"/>
    </source>
</evidence>
<feature type="compositionally biased region" description="Pro residues" evidence="9">
    <location>
        <begin position="258"/>
        <end position="276"/>
    </location>
</feature>
<dbReference type="PANTHER" id="PTHR46179:SF13">
    <property type="entry name" value="C2H2-TYPE DOMAIN-CONTAINING PROTEIN"/>
    <property type="match status" value="1"/>
</dbReference>
<dbReference type="SUPFAM" id="SSF57667">
    <property type="entry name" value="beta-beta-alpha zinc fingers"/>
    <property type="match status" value="1"/>
</dbReference>
<dbReference type="GO" id="GO:0008270">
    <property type="term" value="F:zinc ion binding"/>
    <property type="evidence" value="ECO:0007669"/>
    <property type="project" value="UniProtKB-KW"/>
</dbReference>
<feature type="compositionally biased region" description="Polar residues" evidence="9">
    <location>
        <begin position="385"/>
        <end position="402"/>
    </location>
</feature>
<keyword evidence="10" id="KW-0472">Membrane</keyword>
<evidence type="ECO:0000256" key="4">
    <source>
        <dbReference type="ARBA" id="ARBA00022833"/>
    </source>
</evidence>
<evidence type="ECO:0000256" key="8">
    <source>
        <dbReference type="PROSITE-ProRule" id="PRU00042"/>
    </source>
</evidence>
<gene>
    <name evidence="12" type="ORF">GMORB2_5241</name>
</gene>
<dbReference type="InterPro" id="IPR036236">
    <property type="entry name" value="Znf_C2H2_sf"/>
</dbReference>
<keyword evidence="10" id="KW-1133">Transmembrane helix</keyword>
<dbReference type="RefSeq" id="XP_035323227.1">
    <property type="nucleotide sequence ID" value="XM_035467215.1"/>
</dbReference>
<dbReference type="GeneID" id="55971469"/>
<evidence type="ECO:0000313" key="13">
    <source>
        <dbReference type="Proteomes" id="UP000749293"/>
    </source>
</evidence>
<keyword evidence="4" id="KW-0862">Zinc</keyword>
<feature type="compositionally biased region" description="Low complexity" evidence="9">
    <location>
        <begin position="370"/>
        <end position="384"/>
    </location>
</feature>
<protein>
    <submittedName>
        <fullName evidence="12">ZnF C2H2</fullName>
    </submittedName>
</protein>
<comment type="caution">
    <text evidence="12">The sequence shown here is derived from an EMBL/GenBank/DDBJ whole genome shotgun (WGS) entry which is preliminary data.</text>
</comment>
<organism evidence="12 13">
    <name type="scientific">Geosmithia morbida</name>
    <dbReference type="NCBI Taxonomy" id="1094350"/>
    <lineage>
        <taxon>Eukaryota</taxon>
        <taxon>Fungi</taxon>
        <taxon>Dikarya</taxon>
        <taxon>Ascomycota</taxon>
        <taxon>Pezizomycotina</taxon>
        <taxon>Sordariomycetes</taxon>
        <taxon>Hypocreomycetidae</taxon>
        <taxon>Hypocreales</taxon>
        <taxon>Bionectriaceae</taxon>
        <taxon>Geosmithia</taxon>
    </lineage>
</organism>
<proteinExistence type="predicted"/>
<dbReference type="SMART" id="SM00355">
    <property type="entry name" value="ZnF_C2H2"/>
    <property type="match status" value="2"/>
</dbReference>
<dbReference type="Proteomes" id="UP000749293">
    <property type="component" value="Unassembled WGS sequence"/>
</dbReference>
<evidence type="ECO:0000256" key="7">
    <source>
        <dbReference type="ARBA" id="ARBA00023242"/>
    </source>
</evidence>
<reference evidence="12" key="1">
    <citation type="submission" date="2020-03" db="EMBL/GenBank/DDBJ databases">
        <title>Site-based positive gene gene selection in Geosmithia morbida across the United States reveals a broad range of putative effectors and factors for local host and environmental adapation.</title>
        <authorList>
            <person name="Onufrak A."/>
            <person name="Murdoch R.W."/>
            <person name="Gazis R."/>
            <person name="Huff M."/>
            <person name="Staton M."/>
            <person name="Klingeman W."/>
            <person name="Hadziabdic D."/>
        </authorList>
    </citation>
    <scope>NUCLEOTIDE SEQUENCE</scope>
    <source>
        <strain evidence="12">1262</strain>
    </source>
</reference>
<feature type="region of interest" description="Disordered" evidence="9">
    <location>
        <begin position="242"/>
        <end position="405"/>
    </location>
</feature>
<feature type="transmembrane region" description="Helical" evidence="10">
    <location>
        <begin position="12"/>
        <end position="36"/>
    </location>
</feature>
<evidence type="ECO:0000256" key="2">
    <source>
        <dbReference type="ARBA" id="ARBA00022723"/>
    </source>
</evidence>
<keyword evidence="10" id="KW-0812">Transmembrane</keyword>
<feature type="compositionally biased region" description="Gly residues" evidence="9">
    <location>
        <begin position="356"/>
        <end position="369"/>
    </location>
</feature>
<keyword evidence="3 8" id="KW-0863">Zinc-finger</keyword>
<dbReference type="InterPro" id="IPR013087">
    <property type="entry name" value="Znf_C2H2_type"/>
</dbReference>
<keyword evidence="7" id="KW-0539">Nucleus</keyword>
<evidence type="ECO:0000313" key="12">
    <source>
        <dbReference type="EMBL" id="KAF4124575.1"/>
    </source>
</evidence>
<dbReference type="InterPro" id="IPR051061">
    <property type="entry name" value="Zinc_finger_trans_reg"/>
</dbReference>
<dbReference type="Gene3D" id="3.30.160.60">
    <property type="entry name" value="Classic Zinc Finger"/>
    <property type="match status" value="2"/>
</dbReference>
<keyword evidence="6" id="KW-0804">Transcription</keyword>
<dbReference type="GO" id="GO:0006357">
    <property type="term" value="P:regulation of transcription by RNA polymerase II"/>
    <property type="evidence" value="ECO:0007669"/>
    <property type="project" value="TreeGrafter"/>
</dbReference>
<dbReference type="PANTHER" id="PTHR46179">
    <property type="entry name" value="ZINC FINGER PROTEIN"/>
    <property type="match status" value="1"/>
</dbReference>